<feature type="compositionally biased region" description="Pro residues" evidence="1">
    <location>
        <begin position="342"/>
        <end position="351"/>
    </location>
</feature>
<name>A0A382MLX5_9ZZZZ</name>
<feature type="domain" description="Protein kinase" evidence="2">
    <location>
        <begin position="22"/>
        <end position="301"/>
    </location>
</feature>
<dbReference type="InterPro" id="IPR000719">
    <property type="entry name" value="Prot_kinase_dom"/>
</dbReference>
<evidence type="ECO:0000256" key="1">
    <source>
        <dbReference type="SAM" id="MobiDB-lite"/>
    </source>
</evidence>
<proteinExistence type="predicted"/>
<organism evidence="3">
    <name type="scientific">marine metagenome</name>
    <dbReference type="NCBI Taxonomy" id="408172"/>
    <lineage>
        <taxon>unclassified sequences</taxon>
        <taxon>metagenomes</taxon>
        <taxon>ecological metagenomes</taxon>
    </lineage>
</organism>
<accession>A0A382MLX5</accession>
<feature type="compositionally biased region" description="Pro residues" evidence="1">
    <location>
        <begin position="306"/>
        <end position="334"/>
    </location>
</feature>
<evidence type="ECO:0000259" key="2">
    <source>
        <dbReference type="PROSITE" id="PS50011"/>
    </source>
</evidence>
<dbReference type="PROSITE" id="PS50011">
    <property type="entry name" value="PROTEIN_KINASE_DOM"/>
    <property type="match status" value="1"/>
</dbReference>
<dbReference type="SUPFAM" id="SSF56112">
    <property type="entry name" value="Protein kinase-like (PK-like)"/>
    <property type="match status" value="1"/>
</dbReference>
<protein>
    <recommendedName>
        <fullName evidence="2">Protein kinase domain-containing protein</fullName>
    </recommendedName>
</protein>
<feature type="non-terminal residue" evidence="3">
    <location>
        <position position="351"/>
    </location>
</feature>
<dbReference type="EMBL" id="UINC01094520">
    <property type="protein sequence ID" value="SVC49829.1"/>
    <property type="molecule type" value="Genomic_DNA"/>
</dbReference>
<reference evidence="3" key="1">
    <citation type="submission" date="2018-05" db="EMBL/GenBank/DDBJ databases">
        <authorList>
            <person name="Lanie J.A."/>
            <person name="Ng W.-L."/>
            <person name="Kazmierczak K.M."/>
            <person name="Andrzejewski T.M."/>
            <person name="Davidsen T.M."/>
            <person name="Wayne K.J."/>
            <person name="Tettelin H."/>
            <person name="Glass J.I."/>
            <person name="Rusch D."/>
            <person name="Podicherti R."/>
            <person name="Tsui H.-C.T."/>
            <person name="Winkler M.E."/>
        </authorList>
    </citation>
    <scope>NUCLEOTIDE SEQUENCE</scope>
</reference>
<dbReference type="GO" id="GO:0005524">
    <property type="term" value="F:ATP binding"/>
    <property type="evidence" value="ECO:0007669"/>
    <property type="project" value="InterPro"/>
</dbReference>
<feature type="region of interest" description="Disordered" evidence="1">
    <location>
        <begin position="1"/>
        <end position="21"/>
    </location>
</feature>
<dbReference type="AlphaFoldDB" id="A0A382MLX5"/>
<evidence type="ECO:0000313" key="3">
    <source>
        <dbReference type="EMBL" id="SVC49829.1"/>
    </source>
</evidence>
<dbReference type="Gene3D" id="1.10.510.10">
    <property type="entry name" value="Transferase(Phosphotransferase) domain 1"/>
    <property type="match status" value="1"/>
</dbReference>
<feature type="region of interest" description="Disordered" evidence="1">
    <location>
        <begin position="306"/>
        <end position="351"/>
    </location>
</feature>
<sequence>MIEEDGGKIGPTRLSDSTYSTRDAKSRFTSGNFAVVVPAERDDGTKVALRFFLGKVPSHTTQIISHITNHPQIRGLVGCKMLRKLLPLKDGTEVDAMEMDFIEGSNLDDVVDSYITTGKAGDLTGIADHMFENVMELLETGFLHGDLSHGNVMIETATGAVRFVDYDSAVINSMDSKNLVGTLEEGHPNYHHPSRRGRELLTCDVLFSALVIHVSLISLSRDPSLWAKFNKHVDGLLFRSANDDLRSADTNLWMSIKPLFINPGTGERDPYLEPMQILEKCVRTKDLRNASIESELETWWSVHTPGPNPVPAPIPDPNPNPNPNPVPPSPVPRPIHPRTEPKPSPVPRPKE</sequence>
<dbReference type="InterPro" id="IPR011009">
    <property type="entry name" value="Kinase-like_dom_sf"/>
</dbReference>
<gene>
    <name evidence="3" type="ORF">METZ01_LOCUS302683</name>
</gene>
<dbReference type="GO" id="GO:0004672">
    <property type="term" value="F:protein kinase activity"/>
    <property type="evidence" value="ECO:0007669"/>
    <property type="project" value="InterPro"/>
</dbReference>